<sequence length="170" mass="19823">MRLLLSDKELNINFLESDENKYIDLSKLRISNCIGCFGCWTKTPGKCVIRDDAVKVYPIIAKSDKVIYVSKVKYGSYDTVMKTTLERAIPIQQAFIRLLNGEAHHVQRDVAMKDAIIIAYGNIEDEEKEIFKRLIERNSHNMNFKSFNVIFVDEENLEEVVDKEVRKWEE</sequence>
<dbReference type="EMBL" id="CP010994">
    <property type="protein sequence ID" value="AMN35261.1"/>
    <property type="molecule type" value="Genomic_DNA"/>
</dbReference>
<evidence type="ECO:0008006" key="5">
    <source>
        <dbReference type="Google" id="ProtNLM"/>
    </source>
</evidence>
<proteinExistence type="predicted"/>
<name>A0A127EH01_CLOPF</name>
<dbReference type="AlphaFoldDB" id="A0A127EH01"/>
<dbReference type="SUPFAM" id="SSF52218">
    <property type="entry name" value="Flavoproteins"/>
    <property type="match status" value="1"/>
</dbReference>
<dbReference type="InterPro" id="IPR051796">
    <property type="entry name" value="ISF_SsuE-like"/>
</dbReference>
<dbReference type="InterPro" id="IPR029039">
    <property type="entry name" value="Flavoprotein-like_sf"/>
</dbReference>
<dbReference type="PANTHER" id="PTHR43278:SF2">
    <property type="entry name" value="IRON-SULFUR FLAVOPROTEIN"/>
    <property type="match status" value="1"/>
</dbReference>
<evidence type="ECO:0000256" key="2">
    <source>
        <dbReference type="ARBA" id="ARBA00022643"/>
    </source>
</evidence>
<dbReference type="Gene3D" id="3.40.50.360">
    <property type="match status" value="1"/>
</dbReference>
<accession>A0A127EH01</accession>
<dbReference type="PATRIC" id="fig|1502.177.peg.1146"/>
<gene>
    <name evidence="3" type="ORF">JFP838_05695</name>
</gene>
<keyword evidence="1" id="KW-0285">Flavoprotein</keyword>
<organism evidence="3 4">
    <name type="scientific">Clostridium perfringens</name>
    <dbReference type="NCBI Taxonomy" id="1502"/>
    <lineage>
        <taxon>Bacteria</taxon>
        <taxon>Bacillati</taxon>
        <taxon>Bacillota</taxon>
        <taxon>Clostridia</taxon>
        <taxon>Eubacteriales</taxon>
        <taxon>Clostridiaceae</taxon>
        <taxon>Clostridium</taxon>
    </lineage>
</organism>
<dbReference type="Proteomes" id="UP000070260">
    <property type="component" value="Chromosome"/>
</dbReference>
<evidence type="ECO:0000313" key="4">
    <source>
        <dbReference type="Proteomes" id="UP000070260"/>
    </source>
</evidence>
<evidence type="ECO:0000256" key="1">
    <source>
        <dbReference type="ARBA" id="ARBA00022630"/>
    </source>
</evidence>
<keyword evidence="2" id="KW-0288">FMN</keyword>
<evidence type="ECO:0000313" key="3">
    <source>
        <dbReference type="EMBL" id="AMN35261.1"/>
    </source>
</evidence>
<protein>
    <recommendedName>
        <fullName evidence="5">Flavodoxin family protein</fullName>
    </recommendedName>
</protein>
<dbReference type="PANTHER" id="PTHR43278">
    <property type="entry name" value="NAD(P)H-DEPENDENT FMN-CONTAINING OXIDOREDUCTASE YWQN-RELATED"/>
    <property type="match status" value="1"/>
</dbReference>
<dbReference type="RefSeq" id="WP_061427201.1">
    <property type="nucleotide sequence ID" value="NZ_CATNZO010000001.1"/>
</dbReference>
<dbReference type="OrthoDB" id="9805976at2"/>
<reference evidence="3 4" key="1">
    <citation type="journal article" date="2016" name="PLoS ONE">
        <title>Plasmid Characterization and Chromosome Analysis of Two netF+ Clostridium perfringens Isolates Associated with Foal and Canine Necrotizing Enteritis.</title>
        <authorList>
            <person name="Mehdizadeh Gohari I."/>
            <person name="Kropinski A.M."/>
            <person name="Weese S.J."/>
            <person name="Parreira V.R."/>
            <person name="Whitehead A.E."/>
            <person name="Boerlin P."/>
            <person name="Prescott J.F."/>
        </authorList>
    </citation>
    <scope>NUCLEOTIDE SEQUENCE [LARGE SCALE GENOMIC DNA]</scope>
    <source>
        <strain evidence="3 4">JP838</strain>
    </source>
</reference>